<dbReference type="Pfam" id="PF11741">
    <property type="entry name" value="AMIN"/>
    <property type="match status" value="1"/>
</dbReference>
<dbReference type="FunFam" id="2.60.40.3500:FF:000001">
    <property type="entry name" value="N-acetylmuramoyl-L-alanine amidase"/>
    <property type="match status" value="1"/>
</dbReference>
<name>A0AAJ3HQA8_PROHU</name>
<dbReference type="InterPro" id="IPR002508">
    <property type="entry name" value="MurNAc-LAA_cat"/>
</dbReference>
<dbReference type="InterPro" id="IPR049745">
    <property type="entry name" value="AmiC"/>
</dbReference>
<comment type="subcellular location">
    <subcellularLocation>
        <location evidence="2">Periplasm</location>
    </subcellularLocation>
</comment>
<dbReference type="CDD" id="cd02696">
    <property type="entry name" value="MurNAc-LAA"/>
    <property type="match status" value="1"/>
</dbReference>
<protein>
    <recommendedName>
        <fullName evidence="9">N-acetylmuramoyl-L-alanine amidase AmiC</fullName>
        <ecNumber evidence="4">3.5.1.28</ecNumber>
    </recommendedName>
</protein>
<evidence type="ECO:0000256" key="2">
    <source>
        <dbReference type="ARBA" id="ARBA00004418"/>
    </source>
</evidence>
<dbReference type="EC" id="3.5.1.28" evidence="4"/>
<dbReference type="InterPro" id="IPR050695">
    <property type="entry name" value="N-acetylmuramoyl_amidase_3"/>
</dbReference>
<evidence type="ECO:0000313" key="13">
    <source>
        <dbReference type="Proteomes" id="UP000078250"/>
    </source>
</evidence>
<dbReference type="PANTHER" id="PTHR30404">
    <property type="entry name" value="N-ACETYLMURAMOYL-L-ALANINE AMIDASE"/>
    <property type="match status" value="1"/>
</dbReference>
<dbReference type="FunFam" id="3.40.630.40:FF:000001">
    <property type="entry name" value="N-acetylmuramoyl-L-alanine amidase"/>
    <property type="match status" value="1"/>
</dbReference>
<feature type="domain" description="MurNAc-LAA" evidence="11">
    <location>
        <begin position="252"/>
        <end position="406"/>
    </location>
</feature>
<evidence type="ECO:0000256" key="4">
    <source>
        <dbReference type="ARBA" id="ARBA00011901"/>
    </source>
</evidence>
<dbReference type="InterPro" id="IPR021731">
    <property type="entry name" value="AMIN_dom"/>
</dbReference>
<dbReference type="GO" id="GO:0009253">
    <property type="term" value="P:peptidoglycan catabolic process"/>
    <property type="evidence" value="ECO:0007669"/>
    <property type="project" value="InterPro"/>
</dbReference>
<evidence type="ECO:0000256" key="5">
    <source>
        <dbReference type="ARBA" id="ARBA00022729"/>
    </source>
</evidence>
<dbReference type="GO" id="GO:0030288">
    <property type="term" value="C:outer membrane-bounded periplasmic space"/>
    <property type="evidence" value="ECO:0007669"/>
    <property type="project" value="TreeGrafter"/>
</dbReference>
<dbReference type="AlphaFoldDB" id="A0AAJ3HQA8"/>
<organism evidence="12 13">
    <name type="scientific">Proteus hauseri ATCC 700826</name>
    <dbReference type="NCBI Taxonomy" id="1354271"/>
    <lineage>
        <taxon>Bacteria</taxon>
        <taxon>Pseudomonadati</taxon>
        <taxon>Pseudomonadota</taxon>
        <taxon>Gammaproteobacteria</taxon>
        <taxon>Enterobacterales</taxon>
        <taxon>Morganellaceae</taxon>
        <taxon>Proteus</taxon>
    </lineage>
</organism>
<comment type="caution">
    <text evidence="12">The sequence shown here is derived from an EMBL/GenBank/DDBJ whole genome shotgun (WGS) entry which is preliminary data.</text>
</comment>
<keyword evidence="6" id="KW-0574">Periplasm</keyword>
<evidence type="ECO:0000256" key="9">
    <source>
        <dbReference type="ARBA" id="ARBA00074581"/>
    </source>
</evidence>
<dbReference type="PANTHER" id="PTHR30404:SF0">
    <property type="entry name" value="N-ACETYLMURAMOYL-L-ALANINE AMIDASE AMIC"/>
    <property type="match status" value="1"/>
</dbReference>
<keyword evidence="13" id="KW-1185">Reference proteome</keyword>
<gene>
    <name evidence="12" type="ORF">M997_3090</name>
</gene>
<evidence type="ECO:0000313" key="12">
    <source>
        <dbReference type="EMBL" id="OAT45341.1"/>
    </source>
</evidence>
<dbReference type="PROSITE" id="PS51318">
    <property type="entry name" value="TAT"/>
    <property type="match status" value="1"/>
</dbReference>
<evidence type="ECO:0000259" key="11">
    <source>
        <dbReference type="SMART" id="SM00646"/>
    </source>
</evidence>
<dbReference type="InterPro" id="IPR006311">
    <property type="entry name" value="TAT_signal"/>
</dbReference>
<dbReference type="Proteomes" id="UP000078250">
    <property type="component" value="Unassembled WGS sequence"/>
</dbReference>
<keyword evidence="5 10" id="KW-0732">Signal</keyword>
<accession>A0AAJ3HQA8</accession>
<sequence>MSHSEHNQTRRRLIKGIGALLLLSVSPVGLAASASVVAVRVWPASTYTRVTIESSTPLKYRQFALSNPERVVVDLEGVQLNSVLKGAANQVQTSDPYLKLMRVGQNTPKTVRLVFEVKTPVQPQMFTLKPVAEFRNRLVLDFYPSNGASEIEDDPLLALLREYNDGDLQQAVPAQTDTRKPGRAGRDRPIIIMIDPGHGGEDPGAIGKYKTREKDVVLQIARRLRTLIDKDAKMKAYMTRNEDVFIPLTVRVAKARKMQADLFVSIHADAFTNRSARGSSVFALSKNGATSNTARYLAQTQNEADLIGGVSKSGDRYVDHAMLDLVQTATINDSLKFGSEVLKLLGGINKLHKNKVDQAGFAVLKAPEIPSILVETAFISNIEEEKKLKTAKFQQQMAESIFKGIKAYFANGGELTLADR</sequence>
<dbReference type="GO" id="GO:0071555">
    <property type="term" value="P:cell wall organization"/>
    <property type="evidence" value="ECO:0007669"/>
    <property type="project" value="UniProtKB-KW"/>
</dbReference>
<feature type="chain" id="PRO_5042499333" description="N-acetylmuramoyl-L-alanine amidase AmiC" evidence="10">
    <location>
        <begin position="32"/>
        <end position="420"/>
    </location>
</feature>
<dbReference type="Gene3D" id="3.40.630.40">
    <property type="entry name" value="Zn-dependent exopeptidases"/>
    <property type="match status" value="1"/>
</dbReference>
<dbReference type="RefSeq" id="WP_064720991.1">
    <property type="nucleotide sequence ID" value="NZ_LXEV01000033.1"/>
</dbReference>
<dbReference type="Pfam" id="PF01520">
    <property type="entry name" value="Amidase_3"/>
    <property type="match status" value="1"/>
</dbReference>
<keyword evidence="8" id="KW-0961">Cell wall biogenesis/degradation</keyword>
<dbReference type="GO" id="GO:0008745">
    <property type="term" value="F:N-acetylmuramoyl-L-alanine amidase activity"/>
    <property type="evidence" value="ECO:0007669"/>
    <property type="project" value="UniProtKB-EC"/>
</dbReference>
<evidence type="ECO:0000256" key="7">
    <source>
        <dbReference type="ARBA" id="ARBA00022801"/>
    </source>
</evidence>
<dbReference type="EMBL" id="LXEV01000033">
    <property type="protein sequence ID" value="OAT45341.1"/>
    <property type="molecule type" value="Genomic_DNA"/>
</dbReference>
<dbReference type="NCBIfam" id="NF038267">
    <property type="entry name" value="amidase_AmiC"/>
    <property type="match status" value="1"/>
</dbReference>
<feature type="signal peptide" evidence="10">
    <location>
        <begin position="1"/>
        <end position="31"/>
    </location>
</feature>
<comment type="similarity">
    <text evidence="3">Belongs to the N-acetylmuramoyl-L-alanine amidase 3 family.</text>
</comment>
<dbReference type="SMART" id="SM00646">
    <property type="entry name" value="Ami_3"/>
    <property type="match status" value="1"/>
</dbReference>
<proteinExistence type="inferred from homology"/>
<evidence type="ECO:0000256" key="3">
    <source>
        <dbReference type="ARBA" id="ARBA00010860"/>
    </source>
</evidence>
<keyword evidence="7 12" id="KW-0378">Hydrolase</keyword>
<dbReference type="Gene3D" id="2.60.40.3500">
    <property type="match status" value="1"/>
</dbReference>
<evidence type="ECO:0000256" key="10">
    <source>
        <dbReference type="SAM" id="SignalP"/>
    </source>
</evidence>
<evidence type="ECO:0000256" key="1">
    <source>
        <dbReference type="ARBA" id="ARBA00001561"/>
    </source>
</evidence>
<dbReference type="SUPFAM" id="SSF53187">
    <property type="entry name" value="Zn-dependent exopeptidases"/>
    <property type="match status" value="1"/>
</dbReference>
<comment type="catalytic activity">
    <reaction evidence="1">
        <text>Hydrolyzes the link between N-acetylmuramoyl residues and L-amino acid residues in certain cell-wall glycopeptides.</text>
        <dbReference type="EC" id="3.5.1.28"/>
    </reaction>
</comment>
<reference evidence="12 13" key="1">
    <citation type="submission" date="2016-04" db="EMBL/GenBank/DDBJ databases">
        <title>ATOL: Assembling a taxonomically balanced genome-scale reconstruction of the evolutionary history of the Enterobacteriaceae.</title>
        <authorList>
            <person name="Plunkett G.III."/>
            <person name="Neeno-Eckwall E.C."/>
            <person name="Glasner J.D."/>
            <person name="Perna N.T."/>
        </authorList>
    </citation>
    <scope>NUCLEOTIDE SEQUENCE [LARGE SCALE GENOMIC DNA]</scope>
    <source>
        <strain evidence="12 13">ATCC 700826</strain>
    </source>
</reference>
<evidence type="ECO:0000256" key="8">
    <source>
        <dbReference type="ARBA" id="ARBA00023316"/>
    </source>
</evidence>
<evidence type="ECO:0000256" key="6">
    <source>
        <dbReference type="ARBA" id="ARBA00022764"/>
    </source>
</evidence>